<dbReference type="AlphaFoldDB" id="A0A1V9YLH0"/>
<feature type="domain" description="HSF-type DNA-binding" evidence="7">
    <location>
        <begin position="14"/>
        <end position="113"/>
    </location>
</feature>
<dbReference type="InterPro" id="IPR036390">
    <property type="entry name" value="WH_DNA-bd_sf"/>
</dbReference>
<dbReference type="Pfam" id="PF00447">
    <property type="entry name" value="HSF_DNA-bind"/>
    <property type="match status" value="1"/>
</dbReference>
<dbReference type="GO" id="GO:0043565">
    <property type="term" value="F:sequence-specific DNA binding"/>
    <property type="evidence" value="ECO:0007669"/>
    <property type="project" value="InterPro"/>
</dbReference>
<keyword evidence="3 8" id="KW-0238">DNA-binding</keyword>
<dbReference type="GO" id="GO:0003700">
    <property type="term" value="F:DNA-binding transcription factor activity"/>
    <property type="evidence" value="ECO:0007669"/>
    <property type="project" value="InterPro"/>
</dbReference>
<dbReference type="Gene3D" id="1.10.10.10">
    <property type="entry name" value="Winged helix-like DNA-binding domain superfamily/Winged helix DNA-binding domain"/>
    <property type="match status" value="1"/>
</dbReference>
<comment type="similarity">
    <text evidence="6">Belongs to the HSF family.</text>
</comment>
<evidence type="ECO:0000256" key="4">
    <source>
        <dbReference type="ARBA" id="ARBA00023163"/>
    </source>
</evidence>
<evidence type="ECO:0000256" key="5">
    <source>
        <dbReference type="ARBA" id="ARBA00023242"/>
    </source>
</evidence>
<keyword evidence="9" id="KW-1185">Reference proteome</keyword>
<dbReference type="SUPFAM" id="SSF46785">
    <property type="entry name" value="Winged helix' DNA-binding domain"/>
    <property type="match status" value="1"/>
</dbReference>
<evidence type="ECO:0000313" key="8">
    <source>
        <dbReference type="EMBL" id="OQR86550.1"/>
    </source>
</evidence>
<gene>
    <name evidence="8" type="ORF">ACHHYP_20475</name>
</gene>
<dbReference type="SMART" id="SM00415">
    <property type="entry name" value="HSF"/>
    <property type="match status" value="1"/>
</dbReference>
<comment type="caution">
    <text evidence="8">The sequence shown here is derived from an EMBL/GenBank/DDBJ whole genome shotgun (WGS) entry which is preliminary data.</text>
</comment>
<keyword evidence="4" id="KW-0804">Transcription</keyword>
<dbReference type="FunFam" id="1.10.10.10:FF:000027">
    <property type="entry name" value="Heat shock transcription factor 1"/>
    <property type="match status" value="1"/>
</dbReference>
<evidence type="ECO:0000313" key="9">
    <source>
        <dbReference type="Proteomes" id="UP000243579"/>
    </source>
</evidence>
<name>A0A1V9YLH0_ACHHY</name>
<proteinExistence type="inferred from homology"/>
<comment type="subcellular location">
    <subcellularLocation>
        <location evidence="1">Nucleus</location>
    </subcellularLocation>
</comment>
<evidence type="ECO:0000259" key="7">
    <source>
        <dbReference type="SMART" id="SM00415"/>
    </source>
</evidence>
<evidence type="ECO:0000256" key="6">
    <source>
        <dbReference type="RuleBase" id="RU004020"/>
    </source>
</evidence>
<sequence length="198" mass="22998">MCSFDSEVPRSKHNTPIFLLKTYEMLERCPSSVAGWSSSGTSFVVRSKSEFETKVLPVYFKHRNFHSFVRQLNIYGFKKVRVETEADSKPSWEFLHPKFRRGSKRELNDIHRRTITQDALPTPSGPEVDQLRLKIKHMQQHLAHLHASIERVSSLVTQKKEYQRLRRRQLSLQVTPACSAPAPEGIEAFLSQVDWSFD</sequence>
<dbReference type="OrthoDB" id="72903at2759"/>
<organism evidence="8 9">
    <name type="scientific">Achlya hypogyna</name>
    <name type="common">Oomycete</name>
    <name type="synonym">Protoachlya hypogyna</name>
    <dbReference type="NCBI Taxonomy" id="1202772"/>
    <lineage>
        <taxon>Eukaryota</taxon>
        <taxon>Sar</taxon>
        <taxon>Stramenopiles</taxon>
        <taxon>Oomycota</taxon>
        <taxon>Saprolegniomycetes</taxon>
        <taxon>Saprolegniales</taxon>
        <taxon>Achlyaceae</taxon>
        <taxon>Achlya</taxon>
    </lineage>
</organism>
<keyword evidence="5" id="KW-0539">Nucleus</keyword>
<dbReference type="InterPro" id="IPR036388">
    <property type="entry name" value="WH-like_DNA-bd_sf"/>
</dbReference>
<evidence type="ECO:0000256" key="2">
    <source>
        <dbReference type="ARBA" id="ARBA00023015"/>
    </source>
</evidence>
<dbReference type="PANTHER" id="PTHR10015:SF206">
    <property type="entry name" value="HSF-TYPE DNA-BINDING DOMAIN-CONTAINING PROTEIN"/>
    <property type="match status" value="1"/>
</dbReference>
<dbReference type="STRING" id="1202772.A0A1V9YLH0"/>
<protein>
    <submittedName>
        <fullName evidence="8">HSF-type DNA-binding</fullName>
    </submittedName>
</protein>
<dbReference type="PRINTS" id="PR00056">
    <property type="entry name" value="HSFDOMAIN"/>
</dbReference>
<evidence type="ECO:0000256" key="1">
    <source>
        <dbReference type="ARBA" id="ARBA00004123"/>
    </source>
</evidence>
<evidence type="ECO:0000256" key="3">
    <source>
        <dbReference type="ARBA" id="ARBA00023125"/>
    </source>
</evidence>
<reference evidence="8 9" key="1">
    <citation type="journal article" date="2014" name="Genome Biol. Evol.">
        <title>The secreted proteins of Achlya hypogyna and Thraustotheca clavata identify the ancestral oomycete secretome and reveal gene acquisitions by horizontal gene transfer.</title>
        <authorList>
            <person name="Misner I."/>
            <person name="Blouin N."/>
            <person name="Leonard G."/>
            <person name="Richards T.A."/>
            <person name="Lane C.E."/>
        </authorList>
    </citation>
    <scope>NUCLEOTIDE SEQUENCE [LARGE SCALE GENOMIC DNA]</scope>
    <source>
        <strain evidence="8 9">ATCC 48635</strain>
    </source>
</reference>
<accession>A0A1V9YLH0</accession>
<dbReference type="EMBL" id="JNBR01001498">
    <property type="protein sequence ID" value="OQR86550.1"/>
    <property type="molecule type" value="Genomic_DNA"/>
</dbReference>
<keyword evidence="2" id="KW-0805">Transcription regulation</keyword>
<dbReference type="GO" id="GO:0005634">
    <property type="term" value="C:nucleus"/>
    <property type="evidence" value="ECO:0007669"/>
    <property type="project" value="UniProtKB-SubCell"/>
</dbReference>
<dbReference type="Proteomes" id="UP000243579">
    <property type="component" value="Unassembled WGS sequence"/>
</dbReference>
<dbReference type="PANTHER" id="PTHR10015">
    <property type="entry name" value="HEAT SHOCK TRANSCRIPTION FACTOR"/>
    <property type="match status" value="1"/>
</dbReference>
<dbReference type="InterPro" id="IPR000232">
    <property type="entry name" value="HSF_DNA-bd"/>
</dbReference>